<evidence type="ECO:0000259" key="1">
    <source>
        <dbReference type="PROSITE" id="PS51186"/>
    </source>
</evidence>
<name>A0A2T0UHQ4_9ACTN</name>
<gene>
    <name evidence="2" type="ORF">B0I28_107246</name>
</gene>
<comment type="caution">
    <text evidence="2">The sequence shown here is derived from an EMBL/GenBank/DDBJ whole genome shotgun (WGS) entry which is preliminary data.</text>
</comment>
<dbReference type="Pfam" id="PF13508">
    <property type="entry name" value="Acetyltransf_7"/>
    <property type="match status" value="1"/>
</dbReference>
<dbReference type="PROSITE" id="PS51186">
    <property type="entry name" value="GNAT"/>
    <property type="match status" value="1"/>
</dbReference>
<accession>A0A2T0UHQ4</accession>
<reference evidence="2 3" key="1">
    <citation type="submission" date="2018-03" db="EMBL/GenBank/DDBJ databases">
        <title>Genomic Encyclopedia of Type Strains, Phase III (KMG-III): the genomes of soil and plant-associated and newly described type strains.</title>
        <authorList>
            <person name="Whitman W."/>
        </authorList>
    </citation>
    <scope>NUCLEOTIDE SEQUENCE [LARGE SCALE GENOMIC DNA]</scope>
    <source>
        <strain evidence="2 3">CGMCC 4.7067</strain>
    </source>
</reference>
<dbReference type="CDD" id="cd04301">
    <property type="entry name" value="NAT_SF"/>
    <property type="match status" value="1"/>
</dbReference>
<evidence type="ECO:0000313" key="3">
    <source>
        <dbReference type="Proteomes" id="UP000238176"/>
    </source>
</evidence>
<dbReference type="AlphaFoldDB" id="A0A2T0UHQ4"/>
<dbReference type="GO" id="GO:0016747">
    <property type="term" value="F:acyltransferase activity, transferring groups other than amino-acyl groups"/>
    <property type="evidence" value="ECO:0007669"/>
    <property type="project" value="InterPro"/>
</dbReference>
<evidence type="ECO:0000313" key="2">
    <source>
        <dbReference type="EMBL" id="PRY57398.1"/>
    </source>
</evidence>
<dbReference type="Proteomes" id="UP000238176">
    <property type="component" value="Unassembled WGS sequence"/>
</dbReference>
<dbReference type="OrthoDB" id="4966223at2"/>
<dbReference type="InterPro" id="IPR000182">
    <property type="entry name" value="GNAT_dom"/>
</dbReference>
<dbReference type="InterPro" id="IPR016181">
    <property type="entry name" value="Acyl_CoA_acyltransferase"/>
</dbReference>
<dbReference type="Gene3D" id="3.40.630.30">
    <property type="match status" value="1"/>
</dbReference>
<organism evidence="2 3">
    <name type="scientific">Glycomyces artemisiae</name>
    <dbReference type="NCBI Taxonomy" id="1076443"/>
    <lineage>
        <taxon>Bacteria</taxon>
        <taxon>Bacillati</taxon>
        <taxon>Actinomycetota</taxon>
        <taxon>Actinomycetes</taxon>
        <taxon>Glycomycetales</taxon>
        <taxon>Glycomycetaceae</taxon>
        <taxon>Glycomyces</taxon>
    </lineage>
</organism>
<keyword evidence="2" id="KW-0808">Transferase</keyword>
<dbReference type="SUPFAM" id="SSF55729">
    <property type="entry name" value="Acyl-CoA N-acyltransferases (Nat)"/>
    <property type="match status" value="1"/>
</dbReference>
<feature type="domain" description="N-acetyltransferase" evidence="1">
    <location>
        <begin position="88"/>
        <end position="217"/>
    </location>
</feature>
<dbReference type="RefSeq" id="WP_106365386.1">
    <property type="nucleotide sequence ID" value="NZ_PVTJ01000007.1"/>
</dbReference>
<protein>
    <submittedName>
        <fullName evidence="2">Acetyltransferase (GNAT) family protein</fullName>
    </submittedName>
</protein>
<proteinExistence type="predicted"/>
<dbReference type="EMBL" id="PVTJ01000007">
    <property type="protein sequence ID" value="PRY57398.1"/>
    <property type="molecule type" value="Genomic_DNA"/>
</dbReference>
<sequence>MNADPTGHTLPELVMAWGRGRAHSRITAQPEPIDGGYEVAVGPPSTEVRKVYHTYTPEFLAETAAALDTPGHQLMIAGPDALLQSAIPATWTMDQGGHLMTVVFAQDPYTVPADYRLVVETEGPLTVARAFHANGDHAASARLGRDGDFGVFDKVVTAPNHQRRGLGSTLMRALSLNAYALGMRYGLLVASDEGRALYEHLGWTFVSDFPGARSKAA</sequence>
<keyword evidence="3" id="KW-1185">Reference proteome</keyword>